<dbReference type="Proteomes" id="UP000440513">
    <property type="component" value="Unassembled WGS sequence"/>
</dbReference>
<dbReference type="AlphaFoldDB" id="A0A7X2P3S5"/>
<keyword evidence="3" id="KW-1185">Reference proteome</keyword>
<organism evidence="2 3">
    <name type="scientific">Oliverpabstia intestinalis</name>
    <dbReference type="NCBI Taxonomy" id="2606633"/>
    <lineage>
        <taxon>Bacteria</taxon>
        <taxon>Bacillati</taxon>
        <taxon>Bacillota</taxon>
        <taxon>Clostridia</taxon>
        <taxon>Lachnospirales</taxon>
        <taxon>Lachnospiraceae</taxon>
        <taxon>Oliverpabstia</taxon>
    </lineage>
</organism>
<evidence type="ECO:0000313" key="3">
    <source>
        <dbReference type="Proteomes" id="UP000440513"/>
    </source>
</evidence>
<dbReference type="RefSeq" id="WP_117524942.1">
    <property type="nucleotide sequence ID" value="NZ_JBQHQP010000003.1"/>
</dbReference>
<proteinExistence type="predicted"/>
<evidence type="ECO:0000313" key="2">
    <source>
        <dbReference type="EMBL" id="MST66911.1"/>
    </source>
</evidence>
<evidence type="ECO:0000259" key="1">
    <source>
        <dbReference type="Pfam" id="PF11823"/>
    </source>
</evidence>
<reference evidence="2 3" key="1">
    <citation type="submission" date="2019-08" db="EMBL/GenBank/DDBJ databases">
        <title>In-depth cultivation of the pig gut microbiome towards novel bacterial diversity and tailored functional studies.</title>
        <authorList>
            <person name="Wylensek D."/>
            <person name="Hitch T.C.A."/>
            <person name="Clavel T."/>
        </authorList>
    </citation>
    <scope>NUCLEOTIDE SEQUENCE [LARGE SCALE GENOMIC DNA]</scope>
    <source>
        <strain evidence="2 3">BSM-380-WT-5A</strain>
    </source>
</reference>
<sequence length="78" mass="8866">MRMKKKTWILTFESTTQAMAAEKYAMEQNLPGRLIPIPREITAGCGLSWKAVPEARDEILTALEKAGCHWEGEYILEL</sequence>
<name>A0A7X2P3S5_9FIRM</name>
<accession>A0A7X2P3S5</accession>
<gene>
    <name evidence="2" type="ORF">FYJ57_09290</name>
</gene>
<protein>
    <submittedName>
        <fullName evidence="2">DUF3343 domain-containing protein</fullName>
    </submittedName>
</protein>
<dbReference type="Pfam" id="PF11823">
    <property type="entry name" value="Se_S_carrier"/>
    <property type="match status" value="1"/>
</dbReference>
<dbReference type="EMBL" id="VUMS01000015">
    <property type="protein sequence ID" value="MST66911.1"/>
    <property type="molecule type" value="Genomic_DNA"/>
</dbReference>
<dbReference type="InterPro" id="IPR021778">
    <property type="entry name" value="Se/S_carrier-like"/>
</dbReference>
<comment type="caution">
    <text evidence="2">The sequence shown here is derived from an EMBL/GenBank/DDBJ whole genome shotgun (WGS) entry which is preliminary data.</text>
</comment>
<feature type="domain" description="Putative Se/S carrier protein-like" evidence="1">
    <location>
        <begin position="8"/>
        <end position="74"/>
    </location>
</feature>